<evidence type="ECO:0000313" key="3">
    <source>
        <dbReference type="EnsemblPlants" id="Pp3c9_5959V3.1"/>
    </source>
</evidence>
<sequence length="101" mass="11807">MVNRDLQLGKRKPCCRGNFKRFKLTTPRKDIQSSPTRSMTLVVVDERSKHINRNNHAPHNRPIASRRRSEPNFHKTAAVAICYNHTTVHPSHTIRNSHRLY</sequence>
<accession>A0A2K1K280</accession>
<proteinExistence type="predicted"/>
<dbReference type="EMBL" id="ABEU02000009">
    <property type="protein sequence ID" value="PNR47883.1"/>
    <property type="molecule type" value="Genomic_DNA"/>
</dbReference>
<evidence type="ECO:0000313" key="2">
    <source>
        <dbReference type="EMBL" id="PNR47883.1"/>
    </source>
</evidence>
<protein>
    <submittedName>
        <fullName evidence="2 3">Uncharacterized protein</fullName>
    </submittedName>
</protein>
<reference evidence="2 4" key="2">
    <citation type="journal article" date="2018" name="Plant J.">
        <title>The Physcomitrella patens chromosome-scale assembly reveals moss genome structure and evolution.</title>
        <authorList>
            <person name="Lang D."/>
            <person name="Ullrich K.K."/>
            <person name="Murat F."/>
            <person name="Fuchs J."/>
            <person name="Jenkins J."/>
            <person name="Haas F.B."/>
            <person name="Piednoel M."/>
            <person name="Gundlach H."/>
            <person name="Van Bel M."/>
            <person name="Meyberg R."/>
            <person name="Vives C."/>
            <person name="Morata J."/>
            <person name="Symeonidi A."/>
            <person name="Hiss M."/>
            <person name="Muchero W."/>
            <person name="Kamisugi Y."/>
            <person name="Saleh O."/>
            <person name="Blanc G."/>
            <person name="Decker E.L."/>
            <person name="van Gessel N."/>
            <person name="Grimwood J."/>
            <person name="Hayes R.D."/>
            <person name="Graham S.W."/>
            <person name="Gunter L.E."/>
            <person name="McDaniel S.F."/>
            <person name="Hoernstein S.N.W."/>
            <person name="Larsson A."/>
            <person name="Li F.W."/>
            <person name="Perroud P.F."/>
            <person name="Phillips J."/>
            <person name="Ranjan P."/>
            <person name="Rokshar D.S."/>
            <person name="Rothfels C.J."/>
            <person name="Schneider L."/>
            <person name="Shu S."/>
            <person name="Stevenson D.W."/>
            <person name="Thummler F."/>
            <person name="Tillich M."/>
            <person name="Villarreal Aguilar J.C."/>
            <person name="Widiez T."/>
            <person name="Wong G.K."/>
            <person name="Wymore A."/>
            <person name="Zhang Y."/>
            <person name="Zimmer A.D."/>
            <person name="Quatrano R.S."/>
            <person name="Mayer K.F.X."/>
            <person name="Goodstein D."/>
            <person name="Casacuberta J.M."/>
            <person name="Vandepoele K."/>
            <person name="Reski R."/>
            <person name="Cuming A.C."/>
            <person name="Tuskan G.A."/>
            <person name="Maumus F."/>
            <person name="Salse J."/>
            <person name="Schmutz J."/>
            <person name="Rensing S.A."/>
        </authorList>
    </citation>
    <scope>NUCLEOTIDE SEQUENCE [LARGE SCALE GENOMIC DNA]</scope>
    <source>
        <strain evidence="3 4">cv. Gransden 2004</strain>
    </source>
</reference>
<gene>
    <name evidence="2" type="ORF">PHYPA_012356</name>
</gene>
<dbReference type="EnsemblPlants" id="Pp3c9_5959V3.1">
    <property type="protein sequence ID" value="Pp3c9_5959V3.1"/>
    <property type="gene ID" value="Pp3c9_5959"/>
</dbReference>
<dbReference type="AlphaFoldDB" id="A0A2K1K280"/>
<evidence type="ECO:0000313" key="4">
    <source>
        <dbReference type="Proteomes" id="UP000006727"/>
    </source>
</evidence>
<name>A0A2K1K280_PHYPA</name>
<organism evidence="2">
    <name type="scientific">Physcomitrium patens</name>
    <name type="common">Spreading-leaved earth moss</name>
    <name type="synonym">Physcomitrella patens</name>
    <dbReference type="NCBI Taxonomy" id="3218"/>
    <lineage>
        <taxon>Eukaryota</taxon>
        <taxon>Viridiplantae</taxon>
        <taxon>Streptophyta</taxon>
        <taxon>Embryophyta</taxon>
        <taxon>Bryophyta</taxon>
        <taxon>Bryophytina</taxon>
        <taxon>Bryopsida</taxon>
        <taxon>Funariidae</taxon>
        <taxon>Funariales</taxon>
        <taxon>Funariaceae</taxon>
        <taxon>Physcomitrium</taxon>
    </lineage>
</organism>
<reference evidence="3" key="3">
    <citation type="submission" date="2020-12" db="UniProtKB">
        <authorList>
            <consortium name="EnsemblPlants"/>
        </authorList>
    </citation>
    <scope>IDENTIFICATION</scope>
</reference>
<dbReference type="Proteomes" id="UP000006727">
    <property type="component" value="Chromosome 9"/>
</dbReference>
<evidence type="ECO:0000256" key="1">
    <source>
        <dbReference type="SAM" id="MobiDB-lite"/>
    </source>
</evidence>
<dbReference type="Gramene" id="Pp3c9_5959V3.1">
    <property type="protein sequence ID" value="Pp3c9_5959V3.1"/>
    <property type="gene ID" value="Pp3c9_5959"/>
</dbReference>
<feature type="region of interest" description="Disordered" evidence="1">
    <location>
        <begin position="46"/>
        <end position="70"/>
    </location>
</feature>
<feature type="compositionally biased region" description="Basic residues" evidence="1">
    <location>
        <begin position="50"/>
        <end position="59"/>
    </location>
</feature>
<dbReference type="InParanoid" id="A0A2K1K280"/>
<keyword evidence="4" id="KW-1185">Reference proteome</keyword>
<reference evidence="2 4" key="1">
    <citation type="journal article" date="2008" name="Science">
        <title>The Physcomitrella genome reveals evolutionary insights into the conquest of land by plants.</title>
        <authorList>
            <person name="Rensing S."/>
            <person name="Lang D."/>
            <person name="Zimmer A."/>
            <person name="Terry A."/>
            <person name="Salamov A."/>
            <person name="Shapiro H."/>
            <person name="Nishiyama T."/>
            <person name="Perroud P.-F."/>
            <person name="Lindquist E."/>
            <person name="Kamisugi Y."/>
            <person name="Tanahashi T."/>
            <person name="Sakakibara K."/>
            <person name="Fujita T."/>
            <person name="Oishi K."/>
            <person name="Shin-I T."/>
            <person name="Kuroki Y."/>
            <person name="Toyoda A."/>
            <person name="Suzuki Y."/>
            <person name="Hashimoto A."/>
            <person name="Yamaguchi K."/>
            <person name="Sugano A."/>
            <person name="Kohara Y."/>
            <person name="Fujiyama A."/>
            <person name="Anterola A."/>
            <person name="Aoki S."/>
            <person name="Ashton N."/>
            <person name="Barbazuk W.B."/>
            <person name="Barker E."/>
            <person name="Bennetzen J."/>
            <person name="Bezanilla M."/>
            <person name="Blankenship R."/>
            <person name="Cho S.H."/>
            <person name="Dutcher S."/>
            <person name="Estelle M."/>
            <person name="Fawcett J.A."/>
            <person name="Gundlach H."/>
            <person name="Hanada K."/>
            <person name="Heyl A."/>
            <person name="Hicks K.A."/>
            <person name="Hugh J."/>
            <person name="Lohr M."/>
            <person name="Mayer K."/>
            <person name="Melkozernov A."/>
            <person name="Murata T."/>
            <person name="Nelson D."/>
            <person name="Pils B."/>
            <person name="Prigge M."/>
            <person name="Reiss B."/>
            <person name="Renner T."/>
            <person name="Rombauts S."/>
            <person name="Rushton P."/>
            <person name="Sanderfoot A."/>
            <person name="Schween G."/>
            <person name="Shiu S.-H."/>
            <person name="Stueber K."/>
            <person name="Theodoulou F.L."/>
            <person name="Tu H."/>
            <person name="Van de Peer Y."/>
            <person name="Verrier P.J."/>
            <person name="Waters E."/>
            <person name="Wood A."/>
            <person name="Yang L."/>
            <person name="Cove D."/>
            <person name="Cuming A."/>
            <person name="Hasebe M."/>
            <person name="Lucas S."/>
            <person name="Mishler D.B."/>
            <person name="Reski R."/>
            <person name="Grigoriev I."/>
            <person name="Quatrano R.S."/>
            <person name="Boore J.L."/>
        </authorList>
    </citation>
    <scope>NUCLEOTIDE SEQUENCE [LARGE SCALE GENOMIC DNA]</scope>
    <source>
        <strain evidence="3 4">cv. Gransden 2004</strain>
    </source>
</reference>